<protein>
    <submittedName>
        <fullName evidence="1">Uncharacterized protein</fullName>
    </submittedName>
</protein>
<comment type="caution">
    <text evidence="1">The sequence shown here is derived from an EMBL/GenBank/DDBJ whole genome shotgun (WGS) entry which is preliminary data.</text>
</comment>
<dbReference type="OrthoDB" id="9990389at2759"/>
<dbReference type="EMBL" id="CAJNOJ010000001">
    <property type="protein sequence ID" value="CAF0723469.1"/>
    <property type="molecule type" value="Genomic_DNA"/>
</dbReference>
<evidence type="ECO:0000313" key="2">
    <source>
        <dbReference type="EMBL" id="CAF1299292.1"/>
    </source>
</evidence>
<dbReference type="Proteomes" id="UP000663852">
    <property type="component" value="Unassembled WGS sequence"/>
</dbReference>
<sequence length="85" mass="9742">MATVSYVTLLSDWFRVHVPISLRSNSVHKHRTGYEAAYPQVKRHHRRHYSCLPICSKSKKTDSIQGCPSFARFGRYQEGDSVDGC</sequence>
<keyword evidence="3" id="KW-1185">Reference proteome</keyword>
<evidence type="ECO:0000313" key="3">
    <source>
        <dbReference type="Proteomes" id="UP000663828"/>
    </source>
</evidence>
<accession>A0A813MPP6</accession>
<name>A0A813MPP6_ADIRI</name>
<dbReference type="Proteomes" id="UP000663828">
    <property type="component" value="Unassembled WGS sequence"/>
</dbReference>
<gene>
    <name evidence="1" type="ORF">EDS130_LOCUS498</name>
    <name evidence="2" type="ORF">XAT740_LOCUS28773</name>
</gene>
<dbReference type="AlphaFoldDB" id="A0A813MPP6"/>
<proteinExistence type="predicted"/>
<evidence type="ECO:0000313" key="1">
    <source>
        <dbReference type="EMBL" id="CAF0723469.1"/>
    </source>
</evidence>
<dbReference type="EMBL" id="CAJNOR010002473">
    <property type="protein sequence ID" value="CAF1299292.1"/>
    <property type="molecule type" value="Genomic_DNA"/>
</dbReference>
<evidence type="ECO:0000313" key="4">
    <source>
        <dbReference type="Proteomes" id="UP000663852"/>
    </source>
</evidence>
<reference evidence="1" key="1">
    <citation type="submission" date="2021-02" db="EMBL/GenBank/DDBJ databases">
        <authorList>
            <person name="Nowell W R."/>
        </authorList>
    </citation>
    <scope>NUCLEOTIDE SEQUENCE</scope>
</reference>
<organism evidence="1 4">
    <name type="scientific">Adineta ricciae</name>
    <name type="common">Rotifer</name>
    <dbReference type="NCBI Taxonomy" id="249248"/>
    <lineage>
        <taxon>Eukaryota</taxon>
        <taxon>Metazoa</taxon>
        <taxon>Spiralia</taxon>
        <taxon>Gnathifera</taxon>
        <taxon>Rotifera</taxon>
        <taxon>Eurotatoria</taxon>
        <taxon>Bdelloidea</taxon>
        <taxon>Adinetida</taxon>
        <taxon>Adinetidae</taxon>
        <taxon>Adineta</taxon>
    </lineage>
</organism>